<dbReference type="Proteomes" id="UP000321436">
    <property type="component" value="Unassembled WGS sequence"/>
</dbReference>
<evidence type="ECO:0000313" key="2">
    <source>
        <dbReference type="Proteomes" id="UP000321436"/>
    </source>
</evidence>
<accession>A0A512RIW2</accession>
<comment type="caution">
    <text evidence="1">The sequence shown here is derived from an EMBL/GenBank/DDBJ whole genome shotgun (WGS) entry which is preliminary data.</text>
</comment>
<evidence type="ECO:0000313" key="1">
    <source>
        <dbReference type="EMBL" id="GEP95604.1"/>
    </source>
</evidence>
<proteinExistence type="predicted"/>
<keyword evidence="2" id="KW-1185">Reference proteome</keyword>
<dbReference type="RefSeq" id="WP_146859993.1">
    <property type="nucleotide sequence ID" value="NZ_BKAU01000001.1"/>
</dbReference>
<protein>
    <recommendedName>
        <fullName evidence="3">DUF4157 domain-containing protein</fullName>
    </recommendedName>
</protein>
<name>A0A512RIW2_9BACT</name>
<gene>
    <name evidence="1" type="ORF">CCY01nite_18640</name>
</gene>
<dbReference type="AlphaFoldDB" id="A0A512RIW2"/>
<reference evidence="1 2" key="1">
    <citation type="submission" date="2019-07" db="EMBL/GenBank/DDBJ databases">
        <title>Whole genome shotgun sequence of Chitinophaga cymbidii NBRC 109752.</title>
        <authorList>
            <person name="Hosoyama A."/>
            <person name="Uohara A."/>
            <person name="Ohji S."/>
            <person name="Ichikawa N."/>
        </authorList>
    </citation>
    <scope>NUCLEOTIDE SEQUENCE [LARGE SCALE GENOMIC DNA]</scope>
    <source>
        <strain evidence="1 2">NBRC 109752</strain>
    </source>
</reference>
<dbReference type="EMBL" id="BKAU01000001">
    <property type="protein sequence ID" value="GEP95604.1"/>
    <property type="molecule type" value="Genomic_DNA"/>
</dbReference>
<dbReference type="OrthoDB" id="679343at2"/>
<evidence type="ECO:0008006" key="3">
    <source>
        <dbReference type="Google" id="ProtNLM"/>
    </source>
</evidence>
<sequence>MNTIRCRIKENSRLARLAAWKLKGSGAAIVFGNVIHLYGVSRGDFLANVPWVRHEVCHVKQYRKYGFWRFLWLYVAQWTRVGYRNISFEKEARLAERNAHELDGVEIT</sequence>
<organism evidence="1 2">
    <name type="scientific">Chitinophaga cymbidii</name>
    <dbReference type="NCBI Taxonomy" id="1096750"/>
    <lineage>
        <taxon>Bacteria</taxon>
        <taxon>Pseudomonadati</taxon>
        <taxon>Bacteroidota</taxon>
        <taxon>Chitinophagia</taxon>
        <taxon>Chitinophagales</taxon>
        <taxon>Chitinophagaceae</taxon>
        <taxon>Chitinophaga</taxon>
    </lineage>
</organism>